<dbReference type="EMBL" id="CP042469">
    <property type="protein sequence ID" value="QOX61914.1"/>
    <property type="molecule type" value="Genomic_DNA"/>
</dbReference>
<keyword evidence="1" id="KW-0808">Transferase</keyword>
<evidence type="ECO:0000313" key="1">
    <source>
        <dbReference type="EMBL" id="QOX61914.1"/>
    </source>
</evidence>
<dbReference type="EC" id="2.7.2.7" evidence="1"/>
<dbReference type="Proteomes" id="UP000594014">
    <property type="component" value="Chromosome"/>
</dbReference>
<keyword evidence="2" id="KW-1185">Reference proteome</keyword>
<gene>
    <name evidence="1" type="primary">buk</name>
    <name evidence="1" type="ORF">FRZ06_00355</name>
</gene>
<proteinExistence type="predicted"/>
<accession>A0ACD1A6B1</accession>
<evidence type="ECO:0000313" key="2">
    <source>
        <dbReference type="Proteomes" id="UP000594014"/>
    </source>
</evidence>
<sequence length="365" mass="39674">MKIFTINPGSTSTKIALFDDEVCLFTKNVKHESADLERFASLPDQIPYREQIILNLLEQENISLKDCKIFVGRGGGLFSMEGGVYEVNDLMLDHARNNANGVAHPANLGSLLADQFSRIGGGRAFVVNPPDVDEYQEISRVTGIKGINRASHIHALNHKETALRHAKSIQKKYEECNFIVGHIGGGISIAAHKKGRMIDGNDIVAGEGPMAPTRAGSVPADQLIRLCFSGNFTEKELLEKCTKSGGFVDHLGTSDALEVFDRAENGDQHARLLWDALIYQIVKQIGAMAAALHGEVDAILLSGGMVYNKSLVENISEACTFIAPVQAYPGEFEMQAMAAGAMRVMKGTETAKVYTGVPVWTESRL</sequence>
<keyword evidence="1" id="KW-0418">Kinase</keyword>
<name>A0ACD1A6B1_9FIRM</name>
<protein>
    <submittedName>
        <fullName evidence="1">Butyrate kinase</fullName>
        <ecNumber evidence="1">2.7.2.7</ecNumber>
    </submittedName>
</protein>
<reference evidence="1" key="1">
    <citation type="submission" date="2019-08" db="EMBL/GenBank/DDBJ databases">
        <title>Genome sequence of Clostridiales bacterium MT110.</title>
        <authorList>
            <person name="Cao J."/>
        </authorList>
    </citation>
    <scope>NUCLEOTIDE SEQUENCE</scope>
    <source>
        <strain evidence="1">MT110</strain>
    </source>
</reference>
<organism evidence="1 2">
    <name type="scientific">Anoxybacterium hadale</name>
    <dbReference type="NCBI Taxonomy" id="3408580"/>
    <lineage>
        <taxon>Bacteria</taxon>
        <taxon>Bacillati</taxon>
        <taxon>Bacillota</taxon>
        <taxon>Clostridia</taxon>
        <taxon>Peptostreptococcales</taxon>
        <taxon>Anaerovoracaceae</taxon>
        <taxon>Anoxybacterium</taxon>
    </lineage>
</organism>